<dbReference type="AlphaFoldDB" id="A0AAD5ICB3"/>
<evidence type="ECO:0000313" key="2">
    <source>
        <dbReference type="Proteomes" id="UP001064489"/>
    </source>
</evidence>
<dbReference type="EMBL" id="JAJSOW010000106">
    <property type="protein sequence ID" value="KAI9159696.1"/>
    <property type="molecule type" value="Genomic_DNA"/>
</dbReference>
<gene>
    <name evidence="1" type="ORF">LWI28_001024</name>
</gene>
<comment type="caution">
    <text evidence="1">The sequence shown here is derived from an EMBL/GenBank/DDBJ whole genome shotgun (WGS) entry which is preliminary data.</text>
</comment>
<dbReference type="InterPro" id="IPR046805">
    <property type="entry name" value="Tra1_ring"/>
</dbReference>
<reference evidence="1" key="1">
    <citation type="journal article" date="2022" name="Plant J.">
        <title>Strategies of tolerance reflected in two North American maple genomes.</title>
        <authorList>
            <person name="McEvoy S.L."/>
            <person name="Sezen U.U."/>
            <person name="Trouern-Trend A."/>
            <person name="McMahon S.M."/>
            <person name="Schaberg P.G."/>
            <person name="Yang J."/>
            <person name="Wegrzyn J.L."/>
            <person name="Swenson N.G."/>
        </authorList>
    </citation>
    <scope>NUCLEOTIDE SEQUENCE</scope>
    <source>
        <strain evidence="1">91603</strain>
    </source>
</reference>
<keyword evidence="2" id="KW-1185">Reference proteome</keyword>
<reference evidence="1" key="2">
    <citation type="submission" date="2023-02" db="EMBL/GenBank/DDBJ databases">
        <authorList>
            <person name="Swenson N.G."/>
            <person name="Wegrzyn J.L."/>
            <person name="Mcevoy S.L."/>
        </authorList>
    </citation>
    <scope>NUCLEOTIDE SEQUENCE</scope>
    <source>
        <strain evidence="1">91603</strain>
        <tissue evidence="1">Leaf</tissue>
    </source>
</reference>
<sequence>MVSLEACTLSLGGKSLQLLGKLGGRNRRFLKEPLALECKENPEHGLRLILTFEPSTPFLVPLDRCINLAVAAVMHNNCGMDAFYRKQALKFIRVCLVSQLNLPGNFTDEGYTPRQLSSLLVSTVDTSWCKSETPDMKADLGVKQDPAYG</sequence>
<proteinExistence type="predicted"/>
<dbReference type="Pfam" id="PF20206">
    <property type="entry name" value="Tra1_ring"/>
    <property type="match status" value="1"/>
</dbReference>
<name>A0AAD5ICB3_ACENE</name>
<evidence type="ECO:0000313" key="1">
    <source>
        <dbReference type="EMBL" id="KAI9159696.1"/>
    </source>
</evidence>
<dbReference type="Proteomes" id="UP001064489">
    <property type="component" value="Chromosome 2"/>
</dbReference>
<organism evidence="1 2">
    <name type="scientific">Acer negundo</name>
    <name type="common">Box elder</name>
    <dbReference type="NCBI Taxonomy" id="4023"/>
    <lineage>
        <taxon>Eukaryota</taxon>
        <taxon>Viridiplantae</taxon>
        <taxon>Streptophyta</taxon>
        <taxon>Embryophyta</taxon>
        <taxon>Tracheophyta</taxon>
        <taxon>Spermatophyta</taxon>
        <taxon>Magnoliopsida</taxon>
        <taxon>eudicotyledons</taxon>
        <taxon>Gunneridae</taxon>
        <taxon>Pentapetalae</taxon>
        <taxon>rosids</taxon>
        <taxon>malvids</taxon>
        <taxon>Sapindales</taxon>
        <taxon>Sapindaceae</taxon>
        <taxon>Hippocastanoideae</taxon>
        <taxon>Acereae</taxon>
        <taxon>Acer</taxon>
    </lineage>
</organism>
<accession>A0AAD5ICB3</accession>
<protein>
    <submittedName>
        <fullName evidence="1">Uncharacterized protein</fullName>
    </submittedName>
</protein>